<evidence type="ECO:0000313" key="2">
    <source>
        <dbReference type="Proteomes" id="UP001054945"/>
    </source>
</evidence>
<proteinExistence type="predicted"/>
<dbReference type="Proteomes" id="UP001054945">
    <property type="component" value="Unassembled WGS sequence"/>
</dbReference>
<reference evidence="1 2" key="1">
    <citation type="submission" date="2021-06" db="EMBL/GenBank/DDBJ databases">
        <title>Caerostris extrusa draft genome.</title>
        <authorList>
            <person name="Kono N."/>
            <person name="Arakawa K."/>
        </authorList>
    </citation>
    <scope>NUCLEOTIDE SEQUENCE [LARGE SCALE GENOMIC DNA]</scope>
</reference>
<evidence type="ECO:0000313" key="1">
    <source>
        <dbReference type="EMBL" id="GIY97504.1"/>
    </source>
</evidence>
<accession>A0AAV4XUG8</accession>
<keyword evidence="2" id="KW-1185">Reference proteome</keyword>
<organism evidence="1 2">
    <name type="scientific">Caerostris extrusa</name>
    <name type="common">Bark spider</name>
    <name type="synonym">Caerostris bankana</name>
    <dbReference type="NCBI Taxonomy" id="172846"/>
    <lineage>
        <taxon>Eukaryota</taxon>
        <taxon>Metazoa</taxon>
        <taxon>Ecdysozoa</taxon>
        <taxon>Arthropoda</taxon>
        <taxon>Chelicerata</taxon>
        <taxon>Arachnida</taxon>
        <taxon>Araneae</taxon>
        <taxon>Araneomorphae</taxon>
        <taxon>Entelegynae</taxon>
        <taxon>Araneoidea</taxon>
        <taxon>Araneidae</taxon>
        <taxon>Caerostris</taxon>
    </lineage>
</organism>
<dbReference type="AlphaFoldDB" id="A0AAV4XUG8"/>
<name>A0AAV4XUG8_CAEEX</name>
<gene>
    <name evidence="1" type="ORF">CEXT_497661</name>
</gene>
<comment type="caution">
    <text evidence="1">The sequence shown here is derived from an EMBL/GenBank/DDBJ whole genome shotgun (WGS) entry which is preliminary data.</text>
</comment>
<dbReference type="EMBL" id="BPLR01000788">
    <property type="protein sequence ID" value="GIY97504.1"/>
    <property type="molecule type" value="Genomic_DNA"/>
</dbReference>
<sequence>MLGMEHWLGMEPSHLWPGNGRGSQLTPAWPGLTDSGDQCRREHQLAPRRLLIIIASVSGRTAYISITCFSCSELNITDGGCKCQHTQDKESHGLNQKHCLIKNAKPRA</sequence>
<protein>
    <submittedName>
        <fullName evidence="1">Uncharacterized protein</fullName>
    </submittedName>
</protein>